<dbReference type="InParanoid" id="A0A1W3JUY2"/>
<dbReference type="GO" id="GO:0042761">
    <property type="term" value="P:very long-chain fatty acid biosynthetic process"/>
    <property type="evidence" value="ECO:0000318"/>
    <property type="project" value="GO_Central"/>
</dbReference>
<keyword evidence="4 10" id="KW-0812">Transmembrane</keyword>
<comment type="catalytic activity">
    <reaction evidence="10">
        <text>a very-long-chain acyl-CoA + malonyl-CoA + H(+) = a very-long-chain 3-oxoacyl-CoA + CO2 + CoA</text>
        <dbReference type="Rhea" id="RHEA:32727"/>
        <dbReference type="ChEBI" id="CHEBI:15378"/>
        <dbReference type="ChEBI" id="CHEBI:16526"/>
        <dbReference type="ChEBI" id="CHEBI:57287"/>
        <dbReference type="ChEBI" id="CHEBI:57384"/>
        <dbReference type="ChEBI" id="CHEBI:90725"/>
        <dbReference type="ChEBI" id="CHEBI:90736"/>
        <dbReference type="EC" id="2.3.1.199"/>
    </reaction>
</comment>
<evidence type="ECO:0000256" key="1">
    <source>
        <dbReference type="ARBA" id="ARBA00004141"/>
    </source>
</evidence>
<feature type="transmembrane region" description="Helical" evidence="10">
    <location>
        <begin position="163"/>
        <end position="184"/>
    </location>
</feature>
<protein>
    <recommendedName>
        <fullName evidence="10">Elongation of very long chain fatty acids protein</fullName>
        <ecNumber evidence="10">2.3.1.199</ecNumber>
    </recommendedName>
    <alternativeName>
        <fullName evidence="10">Very-long-chain 3-oxoacyl-CoA synthase</fullName>
    </alternativeName>
</protein>
<dbReference type="GO" id="GO:0034626">
    <property type="term" value="P:fatty acid elongation, polyunsaturated fatty acid"/>
    <property type="evidence" value="ECO:0000318"/>
    <property type="project" value="GO_Central"/>
</dbReference>
<keyword evidence="9 10" id="KW-0275">Fatty acid biosynthesis</keyword>
<feature type="transmembrane region" description="Helical" evidence="10">
    <location>
        <begin position="205"/>
        <end position="223"/>
    </location>
</feature>
<keyword evidence="3 10" id="KW-0808">Transferase</keyword>
<evidence type="ECO:0000256" key="7">
    <source>
        <dbReference type="ARBA" id="ARBA00023098"/>
    </source>
</evidence>
<evidence type="ECO:0000256" key="9">
    <source>
        <dbReference type="ARBA" id="ARBA00023160"/>
    </source>
</evidence>
<dbReference type="FunCoup" id="A0A1W3JUY2">
    <property type="interactions" value="14"/>
</dbReference>
<evidence type="ECO:0000256" key="4">
    <source>
        <dbReference type="ARBA" id="ARBA00022692"/>
    </source>
</evidence>
<evidence type="ECO:0000256" key="2">
    <source>
        <dbReference type="ARBA" id="ARBA00022516"/>
    </source>
</evidence>
<feature type="transmembrane region" description="Helical" evidence="10">
    <location>
        <begin position="31"/>
        <end position="48"/>
    </location>
</feature>
<dbReference type="GO" id="GO:0019367">
    <property type="term" value="P:fatty acid elongation, saturated fatty acid"/>
    <property type="evidence" value="ECO:0000318"/>
    <property type="project" value="GO_Central"/>
</dbReference>
<dbReference type="AlphaFoldDB" id="A0A1W3JUY2"/>
<dbReference type="PANTHER" id="PTHR11157:SF126">
    <property type="entry name" value="ELONGATION OF VERY LONG CHAIN FATTY ACIDS PROTEIN"/>
    <property type="match status" value="1"/>
</dbReference>
<dbReference type="GO" id="GO:0009922">
    <property type="term" value="F:fatty acid elongase activity"/>
    <property type="evidence" value="ECO:0000318"/>
    <property type="project" value="GO_Central"/>
</dbReference>
<evidence type="ECO:0000256" key="3">
    <source>
        <dbReference type="ARBA" id="ARBA00022679"/>
    </source>
</evidence>
<feature type="transmembrane region" description="Helical" evidence="10">
    <location>
        <begin position="60"/>
        <end position="80"/>
    </location>
</feature>
<dbReference type="GO" id="GO:0030148">
    <property type="term" value="P:sphingolipid biosynthetic process"/>
    <property type="evidence" value="ECO:0000318"/>
    <property type="project" value="GO_Central"/>
</dbReference>
<keyword evidence="6 10" id="KW-1133">Transmembrane helix</keyword>
<dbReference type="OMA" id="VAYNGFM"/>
<dbReference type="Ensembl" id="ENSCINT00000007344.3">
    <property type="protein sequence ID" value="ENSCINP00000007344.3"/>
    <property type="gene ID" value="ENSCING00000003562.3"/>
</dbReference>
<dbReference type="OrthoDB" id="434092at2759"/>
<dbReference type="Pfam" id="PF01151">
    <property type="entry name" value="ELO"/>
    <property type="match status" value="1"/>
</dbReference>
<keyword evidence="12" id="KW-1185">Reference proteome</keyword>
<reference evidence="11" key="3">
    <citation type="submission" date="2025-08" db="UniProtKB">
        <authorList>
            <consortium name="Ensembl"/>
        </authorList>
    </citation>
    <scope>IDENTIFICATION</scope>
</reference>
<accession>F6YSJ3</accession>
<dbReference type="GO" id="GO:0005789">
    <property type="term" value="C:endoplasmic reticulum membrane"/>
    <property type="evidence" value="ECO:0000318"/>
    <property type="project" value="GO_Central"/>
</dbReference>
<dbReference type="RefSeq" id="XP_026694852.1">
    <property type="nucleotide sequence ID" value="XM_026839051.1"/>
</dbReference>
<dbReference type="Proteomes" id="UP000008144">
    <property type="component" value="Chromosome 1"/>
</dbReference>
<dbReference type="PANTHER" id="PTHR11157">
    <property type="entry name" value="FATTY ACID ACYL TRANSFERASE-RELATED"/>
    <property type="match status" value="1"/>
</dbReference>
<dbReference type="eggNOG" id="KOG3071">
    <property type="taxonomic scope" value="Eukaryota"/>
</dbReference>
<dbReference type="InterPro" id="IPR002076">
    <property type="entry name" value="ELO_fam"/>
</dbReference>
<dbReference type="EMBL" id="EAAA01000129">
    <property type="status" value="NOT_ANNOTATED_CDS"/>
    <property type="molecule type" value="Genomic_DNA"/>
</dbReference>
<dbReference type="RefSeq" id="XP_018667721.1">
    <property type="nucleotide sequence ID" value="XM_018812176.2"/>
</dbReference>
<keyword evidence="2 10" id="KW-0444">Lipid biosynthesis</keyword>
<proteinExistence type="inferred from homology"/>
<reference evidence="11" key="4">
    <citation type="submission" date="2025-09" db="UniProtKB">
        <authorList>
            <consortium name="Ensembl"/>
        </authorList>
    </citation>
    <scope>IDENTIFICATION</scope>
</reference>
<sequence length="272" mass="31625">MAFQALSNQLYYAIYERADTRTEDWLLVKSPWVPITVVSCYMLLCLNAKRVTSQLPAYQLRGTIVAYNGFMVLLSAYMTFEFFGAALQSNFGVLCVPVDYSRAPSAMRMASVCWIYYISKYIELVETGMFALRKKFNQISYLHVYHHSSMIFVWWLACKYVAGGQSYIFGGINSFVHFVMYTYYGLSAVGPHMQKYLWWKKHLTMLQLSQFVVLFVYCIYSIVTECDYPKWLCKLMIAYAITLLMLFGNFYIHAYNNKPKKSLGNGTTKKQH</sequence>
<accession>A0A1W3JUY2</accession>
<name>A0A1W3JUY2_CIOIN</name>
<dbReference type="KEGG" id="cin:100176701"/>
<feature type="transmembrane region" description="Helical" evidence="10">
    <location>
        <begin position="139"/>
        <end position="157"/>
    </location>
</feature>
<gene>
    <name evidence="11" type="primary">LOC100176701</name>
</gene>
<dbReference type="RefSeq" id="XP_009862195.1">
    <property type="nucleotide sequence ID" value="XM_009863893.3"/>
</dbReference>
<dbReference type="GeneTree" id="ENSGT01050000244838"/>
<dbReference type="GO" id="GO:0034625">
    <property type="term" value="P:fatty acid elongation, monounsaturated fatty acid"/>
    <property type="evidence" value="ECO:0000318"/>
    <property type="project" value="GO_Central"/>
</dbReference>
<dbReference type="GeneID" id="100176701"/>
<keyword evidence="7 10" id="KW-0443">Lipid metabolism</keyword>
<comment type="subcellular location">
    <subcellularLocation>
        <location evidence="1">Membrane</location>
        <topology evidence="1">Multi-pass membrane protein</topology>
    </subcellularLocation>
</comment>
<comment type="similarity">
    <text evidence="10">Belongs to the ELO family.</text>
</comment>
<evidence type="ECO:0000313" key="12">
    <source>
        <dbReference type="Proteomes" id="UP000008144"/>
    </source>
</evidence>
<keyword evidence="5 10" id="KW-0276">Fatty acid metabolism</keyword>
<evidence type="ECO:0000256" key="8">
    <source>
        <dbReference type="ARBA" id="ARBA00023136"/>
    </source>
</evidence>
<dbReference type="EC" id="2.3.1.199" evidence="10"/>
<evidence type="ECO:0000256" key="6">
    <source>
        <dbReference type="ARBA" id="ARBA00022989"/>
    </source>
</evidence>
<reference evidence="11" key="2">
    <citation type="journal article" date="2008" name="Genome Biol.">
        <title>Improved genome assembly and evidence-based global gene model set for the chordate Ciona intestinalis: new insight into intron and operon populations.</title>
        <authorList>
            <person name="Satou Y."/>
            <person name="Mineta K."/>
            <person name="Ogasawara M."/>
            <person name="Sasakura Y."/>
            <person name="Shoguchi E."/>
            <person name="Ueno K."/>
            <person name="Yamada L."/>
            <person name="Matsumoto J."/>
            <person name="Wasserscheid J."/>
            <person name="Dewar K."/>
            <person name="Wiley G.B."/>
            <person name="Macmil S.L."/>
            <person name="Roe B.A."/>
            <person name="Zeller R.W."/>
            <person name="Hastings K.E."/>
            <person name="Lemaire P."/>
            <person name="Lindquist E."/>
            <person name="Endo T."/>
            <person name="Hotta K."/>
            <person name="Inaba K."/>
        </authorList>
    </citation>
    <scope>NUCLEOTIDE SEQUENCE [LARGE SCALE GENOMIC DNA]</scope>
    <source>
        <strain evidence="11">wild type</strain>
    </source>
</reference>
<feature type="transmembrane region" description="Helical" evidence="10">
    <location>
        <begin position="235"/>
        <end position="252"/>
    </location>
</feature>
<evidence type="ECO:0000256" key="5">
    <source>
        <dbReference type="ARBA" id="ARBA00022832"/>
    </source>
</evidence>
<dbReference type="RefSeq" id="XP_018667726.1">
    <property type="nucleotide sequence ID" value="XM_018812181.2"/>
</dbReference>
<dbReference type="STRING" id="7719.ENSCINP00000007344"/>
<reference evidence="12" key="1">
    <citation type="journal article" date="2002" name="Science">
        <title>The draft genome of Ciona intestinalis: insights into chordate and vertebrate origins.</title>
        <authorList>
            <person name="Dehal P."/>
            <person name="Satou Y."/>
            <person name="Campbell R.K."/>
            <person name="Chapman J."/>
            <person name="Degnan B."/>
            <person name="De Tomaso A."/>
            <person name="Davidson B."/>
            <person name="Di Gregorio A."/>
            <person name="Gelpke M."/>
            <person name="Goodstein D.M."/>
            <person name="Harafuji N."/>
            <person name="Hastings K.E."/>
            <person name="Ho I."/>
            <person name="Hotta K."/>
            <person name="Huang W."/>
            <person name="Kawashima T."/>
            <person name="Lemaire P."/>
            <person name="Martinez D."/>
            <person name="Meinertzhagen I.A."/>
            <person name="Necula S."/>
            <person name="Nonaka M."/>
            <person name="Putnam N."/>
            <person name="Rash S."/>
            <person name="Saiga H."/>
            <person name="Satake M."/>
            <person name="Terry A."/>
            <person name="Yamada L."/>
            <person name="Wang H.G."/>
            <person name="Awazu S."/>
            <person name="Azumi K."/>
            <person name="Boore J."/>
            <person name="Branno M."/>
            <person name="Chin-Bow S."/>
            <person name="DeSantis R."/>
            <person name="Doyle S."/>
            <person name="Francino P."/>
            <person name="Keys D.N."/>
            <person name="Haga S."/>
            <person name="Hayashi H."/>
            <person name="Hino K."/>
            <person name="Imai K.S."/>
            <person name="Inaba K."/>
            <person name="Kano S."/>
            <person name="Kobayashi K."/>
            <person name="Kobayashi M."/>
            <person name="Lee B.I."/>
            <person name="Makabe K.W."/>
            <person name="Manohar C."/>
            <person name="Matassi G."/>
            <person name="Medina M."/>
            <person name="Mochizuki Y."/>
            <person name="Mount S."/>
            <person name="Morishita T."/>
            <person name="Miura S."/>
            <person name="Nakayama A."/>
            <person name="Nishizaka S."/>
            <person name="Nomoto H."/>
            <person name="Ohta F."/>
            <person name="Oishi K."/>
            <person name="Rigoutsos I."/>
            <person name="Sano M."/>
            <person name="Sasaki A."/>
            <person name="Sasakura Y."/>
            <person name="Shoguchi E."/>
            <person name="Shin-i T."/>
            <person name="Spagnuolo A."/>
            <person name="Stainier D."/>
            <person name="Suzuki M.M."/>
            <person name="Tassy O."/>
            <person name="Takatori N."/>
            <person name="Tokuoka M."/>
            <person name="Yagi K."/>
            <person name="Yoshizaki F."/>
            <person name="Wada S."/>
            <person name="Zhang C."/>
            <person name="Hyatt P.D."/>
            <person name="Larimer F."/>
            <person name="Detter C."/>
            <person name="Doggett N."/>
            <person name="Glavina T."/>
            <person name="Hawkins T."/>
            <person name="Richardson P."/>
            <person name="Lucas S."/>
            <person name="Kohara Y."/>
            <person name="Levine M."/>
            <person name="Satoh N."/>
            <person name="Rokhsar D.S."/>
        </authorList>
    </citation>
    <scope>NUCLEOTIDE SEQUENCE [LARGE SCALE GENOMIC DNA]</scope>
</reference>
<evidence type="ECO:0000313" key="11">
    <source>
        <dbReference type="Ensembl" id="ENSCINP00000007344.3"/>
    </source>
</evidence>
<organism evidence="11 12">
    <name type="scientific">Ciona intestinalis</name>
    <name type="common">Transparent sea squirt</name>
    <name type="synonym">Ascidia intestinalis</name>
    <dbReference type="NCBI Taxonomy" id="7719"/>
    <lineage>
        <taxon>Eukaryota</taxon>
        <taxon>Metazoa</taxon>
        <taxon>Chordata</taxon>
        <taxon>Tunicata</taxon>
        <taxon>Ascidiacea</taxon>
        <taxon>Phlebobranchia</taxon>
        <taxon>Cionidae</taxon>
        <taxon>Ciona</taxon>
    </lineage>
</organism>
<evidence type="ECO:0000256" key="10">
    <source>
        <dbReference type="RuleBase" id="RU361115"/>
    </source>
</evidence>
<keyword evidence="8 10" id="KW-0472">Membrane</keyword>